<feature type="transmembrane region" description="Helical" evidence="1">
    <location>
        <begin position="113"/>
        <end position="134"/>
    </location>
</feature>
<evidence type="ECO:0008006" key="3">
    <source>
        <dbReference type="Google" id="ProtNLM"/>
    </source>
</evidence>
<evidence type="ECO:0000256" key="1">
    <source>
        <dbReference type="SAM" id="Phobius"/>
    </source>
</evidence>
<geneLocation type="plasmid" evidence="2">
    <name>pJB37</name>
</geneLocation>
<accession>A0A1V0M5N6</accession>
<dbReference type="AlphaFoldDB" id="A0A1V0M5N6"/>
<evidence type="ECO:0000313" key="2">
    <source>
        <dbReference type="EMBL" id="ARD70197.1"/>
    </source>
</evidence>
<sequence>MAGLSLKKPDQDVCPHGGRARAERAVSCVYGGRDDNGGSARINRAGAFYWRVSARAGQKTSHFATRYGKRWLHSGQVHRKGRSEMDAERMTQVVAVLEKQESRYRCSAIRWKIGYRLLLILSAVLSASAAIVAKLSFVPEGLGSDLSAILAGGAAIMTTVMAALDFETNFRLNRRSRHQMQILVIEAMKEGADPEALLSSAQKVIDERTKELDKLD</sequence>
<organism evidence="2">
    <name type="scientific">Pseudomonas aeruginosa</name>
    <dbReference type="NCBI Taxonomy" id="287"/>
    <lineage>
        <taxon>Bacteria</taxon>
        <taxon>Pseudomonadati</taxon>
        <taxon>Pseudomonadota</taxon>
        <taxon>Gammaproteobacteria</taxon>
        <taxon>Pseudomonadales</taxon>
        <taxon>Pseudomonadaceae</taxon>
        <taxon>Pseudomonas</taxon>
    </lineage>
</organism>
<reference evidence="2" key="1">
    <citation type="submission" date="2017-01" db="EMBL/GenBank/DDBJ databases">
        <title>Complete nucleotide sequence of an IncP-2 blaVIM-2-harboring megaplasmid from Pseudomonas aeruginosa.</title>
        <authorList>
            <person name="Botelho J."/>
            <person name="Grosso F."/>
            <person name="Mabrouk A."/>
            <person name="Peixe L."/>
        </authorList>
    </citation>
    <scope>NUCLEOTIDE SEQUENCE</scope>
    <source>
        <strain evidence="2">FFUP_PS_37</strain>
        <plasmid evidence="2">pJB37</plasmid>
    </source>
</reference>
<protein>
    <recommendedName>
        <fullName evidence="3">DUF4231 domain-containing protein</fullName>
    </recommendedName>
</protein>
<keyword evidence="1" id="KW-0472">Membrane</keyword>
<proteinExistence type="predicted"/>
<keyword evidence="1" id="KW-0812">Transmembrane</keyword>
<name>A0A1V0M5N6_PSEAI</name>
<feature type="transmembrane region" description="Helical" evidence="1">
    <location>
        <begin position="146"/>
        <end position="166"/>
    </location>
</feature>
<dbReference type="EMBL" id="KY494864">
    <property type="protein sequence ID" value="ARD70197.1"/>
    <property type="molecule type" value="Genomic_DNA"/>
</dbReference>
<keyword evidence="2" id="KW-0614">Plasmid</keyword>
<keyword evidence="1" id="KW-1133">Transmembrane helix</keyword>